<accession>A0ABY8C9W2</accession>
<name>A0ABY8C9W2_9FIRM</name>
<dbReference type="PANTHER" id="PTHR42734">
    <property type="entry name" value="METAL TRANSPORT SYSTEM ATP-BINDING PROTEIN TM_0124-RELATED"/>
    <property type="match status" value="1"/>
</dbReference>
<reference evidence="6 7" key="1">
    <citation type="submission" date="2023-02" db="EMBL/GenBank/DDBJ databases">
        <title>Novel Oscillospiraceae bacterial genomes.</title>
        <authorList>
            <person name="Srinivasan S."/>
            <person name="Austin M.N."/>
            <person name="Fiedler T.L."/>
            <person name="Strenk S.M."/>
            <person name="Agnew K.J."/>
            <person name="Nagana Gowda G.A."/>
            <person name="Raftery D."/>
            <person name="Beamer M.A."/>
            <person name="Achilles S.L."/>
            <person name="Wiesenfeld H.C."/>
            <person name="Fredricks D.N."/>
            <person name="Hillier S.L."/>
        </authorList>
    </citation>
    <scope>NUCLEOTIDE SEQUENCE [LARGE SCALE GENOMIC DNA]</scope>
    <source>
        <strain evidence="6 7">CHIC02 1186E3-8</strain>
    </source>
</reference>
<dbReference type="Gene3D" id="3.40.50.300">
    <property type="entry name" value="P-loop containing nucleotide triphosphate hydrolases"/>
    <property type="match status" value="1"/>
</dbReference>
<dbReference type="InterPro" id="IPR003439">
    <property type="entry name" value="ABC_transporter-like_ATP-bd"/>
</dbReference>
<dbReference type="InterPro" id="IPR050153">
    <property type="entry name" value="Metal_Ion_Import_ABC"/>
</dbReference>
<protein>
    <submittedName>
        <fullName evidence="6">ATP-binding cassette domain-containing protein</fullName>
    </submittedName>
</protein>
<gene>
    <name evidence="6" type="ORF">PYS61_00265</name>
</gene>
<proteinExistence type="inferred from homology"/>
<feature type="domain" description="ABC transporter" evidence="5">
    <location>
        <begin position="2"/>
        <end position="242"/>
    </location>
</feature>
<keyword evidence="7" id="KW-1185">Reference proteome</keyword>
<dbReference type="EMBL" id="CP118868">
    <property type="protein sequence ID" value="WEG35630.1"/>
    <property type="molecule type" value="Genomic_DNA"/>
</dbReference>
<keyword evidence="2" id="KW-0813">Transport</keyword>
<dbReference type="RefSeq" id="WP_315571761.1">
    <property type="nucleotide sequence ID" value="NZ_CP118868.1"/>
</dbReference>
<evidence type="ECO:0000259" key="5">
    <source>
        <dbReference type="PROSITE" id="PS50893"/>
    </source>
</evidence>
<evidence type="ECO:0000256" key="3">
    <source>
        <dbReference type="ARBA" id="ARBA00022741"/>
    </source>
</evidence>
<dbReference type="GO" id="GO:0005524">
    <property type="term" value="F:ATP binding"/>
    <property type="evidence" value="ECO:0007669"/>
    <property type="project" value="UniProtKB-KW"/>
</dbReference>
<evidence type="ECO:0000256" key="1">
    <source>
        <dbReference type="ARBA" id="ARBA00005417"/>
    </source>
</evidence>
<evidence type="ECO:0000256" key="4">
    <source>
        <dbReference type="ARBA" id="ARBA00022840"/>
    </source>
</evidence>
<dbReference type="InterPro" id="IPR027417">
    <property type="entry name" value="P-loop_NTPase"/>
</dbReference>
<dbReference type="Proteomes" id="UP001220478">
    <property type="component" value="Chromosome"/>
</dbReference>
<comment type="similarity">
    <text evidence="1">Belongs to the ABC transporter superfamily.</text>
</comment>
<evidence type="ECO:0000313" key="6">
    <source>
        <dbReference type="EMBL" id="WEG35630.1"/>
    </source>
</evidence>
<dbReference type="SMART" id="SM00382">
    <property type="entry name" value="AAA"/>
    <property type="match status" value="1"/>
</dbReference>
<dbReference type="Pfam" id="PF00005">
    <property type="entry name" value="ABC_tran"/>
    <property type="match status" value="1"/>
</dbReference>
<dbReference type="InterPro" id="IPR003593">
    <property type="entry name" value="AAA+_ATPase"/>
</dbReference>
<organism evidence="6 7">
    <name type="scientific">Amygdalobacter indicium</name>
    <dbReference type="NCBI Taxonomy" id="3029272"/>
    <lineage>
        <taxon>Bacteria</taxon>
        <taxon>Bacillati</taxon>
        <taxon>Bacillota</taxon>
        <taxon>Clostridia</taxon>
        <taxon>Eubacteriales</taxon>
        <taxon>Oscillospiraceae</taxon>
        <taxon>Amygdalobacter</taxon>
    </lineage>
</organism>
<dbReference type="PROSITE" id="PS50893">
    <property type="entry name" value="ABC_TRANSPORTER_2"/>
    <property type="match status" value="1"/>
</dbReference>
<dbReference type="PANTHER" id="PTHR42734:SF17">
    <property type="entry name" value="METAL TRANSPORT SYSTEM ATP-BINDING PROTEIN TM_0124-RELATED"/>
    <property type="match status" value="1"/>
</dbReference>
<keyword evidence="3" id="KW-0547">Nucleotide-binding</keyword>
<dbReference type="SUPFAM" id="SSF52540">
    <property type="entry name" value="P-loop containing nucleoside triphosphate hydrolases"/>
    <property type="match status" value="1"/>
</dbReference>
<evidence type="ECO:0000256" key="2">
    <source>
        <dbReference type="ARBA" id="ARBA00022448"/>
    </source>
</evidence>
<evidence type="ECO:0000313" key="7">
    <source>
        <dbReference type="Proteomes" id="UP001220478"/>
    </source>
</evidence>
<sequence length="242" mass="27808">MIQLEKVDFAYNKAERAMEIPILQQVDFTFAEGKRYLLSGQNGVGKSTLLQLLARNLRPTGGKIIYRRPPLEQLKLAAVTPLNTVNSSLNFTVEEFCRNIVQLRILRDSRQRKFSRIQDLFGRKRQEVETGGNSVAYFRERLSKLTERLDLSACYQRQLKELSQGQYQKLLLIRAILAEADVYLLDEPTAFMDRKSAELLPEILQEFLAPTCLLLLVSHEDPSLFAAYNKITLQNRQLTAEV</sequence>
<keyword evidence="4 6" id="KW-0067">ATP-binding</keyword>